<dbReference type="RefSeq" id="WP_377088127.1">
    <property type="nucleotide sequence ID" value="NZ_JBHSJL010000014.1"/>
</dbReference>
<evidence type="ECO:0000313" key="3">
    <source>
        <dbReference type="Proteomes" id="UP001597389"/>
    </source>
</evidence>
<keyword evidence="1" id="KW-0732">Signal</keyword>
<organism evidence="2 3">
    <name type="scientific">Rubritalea tangerina</name>
    <dbReference type="NCBI Taxonomy" id="430798"/>
    <lineage>
        <taxon>Bacteria</taxon>
        <taxon>Pseudomonadati</taxon>
        <taxon>Verrucomicrobiota</taxon>
        <taxon>Verrucomicrobiia</taxon>
        <taxon>Verrucomicrobiales</taxon>
        <taxon>Rubritaleaceae</taxon>
        <taxon>Rubritalea</taxon>
    </lineage>
</organism>
<sequence>MKVKPSRLAIAGAMASISISNLQAQDFSESLASGAASADSGGQVDELAKKLANPIADLVSFPIQANYDENYGADDGGSVWRINVQPVIPIQINEDWNVISRTIVPVIDQSGFSDPNQNKSGIGDTVQSLFFSPREKVGDWILGGGPVFLLPTASNDVLGSERWGIGPTGIALKQFGPWTVGGLANHIWSFAGNEDRNTVNATFLQPFINYILPSKTTLYLNSESTYDWNSSTWSAPINFGANQMLKIAGQPLQVGIGGRYWLDSPRNGPEGWGLRINFIMLFPK</sequence>
<protein>
    <submittedName>
        <fullName evidence="2">Transporter</fullName>
    </submittedName>
</protein>
<evidence type="ECO:0000256" key="1">
    <source>
        <dbReference type="SAM" id="SignalP"/>
    </source>
</evidence>
<reference evidence="3" key="1">
    <citation type="journal article" date="2019" name="Int. J. Syst. Evol. Microbiol.">
        <title>The Global Catalogue of Microorganisms (GCM) 10K type strain sequencing project: providing services to taxonomists for standard genome sequencing and annotation.</title>
        <authorList>
            <consortium name="The Broad Institute Genomics Platform"/>
            <consortium name="The Broad Institute Genome Sequencing Center for Infectious Disease"/>
            <person name="Wu L."/>
            <person name="Ma J."/>
        </authorList>
    </citation>
    <scope>NUCLEOTIDE SEQUENCE [LARGE SCALE GENOMIC DNA]</scope>
    <source>
        <strain evidence="3">CCUG 57942</strain>
    </source>
</reference>
<evidence type="ECO:0000313" key="2">
    <source>
        <dbReference type="EMBL" id="MFD2160134.1"/>
    </source>
</evidence>
<accession>A0ABW4ZE25</accession>
<dbReference type="Proteomes" id="UP001597389">
    <property type="component" value="Unassembled WGS sequence"/>
</dbReference>
<comment type="caution">
    <text evidence="2">The sequence shown here is derived from an EMBL/GenBank/DDBJ whole genome shotgun (WGS) entry which is preliminary data.</text>
</comment>
<dbReference type="EMBL" id="JBHUJB010000072">
    <property type="protein sequence ID" value="MFD2160134.1"/>
    <property type="molecule type" value="Genomic_DNA"/>
</dbReference>
<feature type="chain" id="PRO_5046008427" evidence="1">
    <location>
        <begin position="25"/>
        <end position="284"/>
    </location>
</feature>
<gene>
    <name evidence="2" type="ORF">ACFSW8_14610</name>
</gene>
<name>A0ABW4ZE25_9BACT</name>
<keyword evidence="3" id="KW-1185">Reference proteome</keyword>
<proteinExistence type="predicted"/>
<feature type="signal peptide" evidence="1">
    <location>
        <begin position="1"/>
        <end position="24"/>
    </location>
</feature>